<accession>A0ABR1G415</accession>
<protein>
    <submittedName>
        <fullName evidence="1">Uncharacterized protein</fullName>
    </submittedName>
</protein>
<keyword evidence="2" id="KW-1185">Reference proteome</keyword>
<evidence type="ECO:0000313" key="1">
    <source>
        <dbReference type="EMBL" id="KAK7248066.1"/>
    </source>
</evidence>
<dbReference type="InterPro" id="IPR043472">
    <property type="entry name" value="Macro_dom-like"/>
</dbReference>
<comment type="caution">
    <text evidence="1">The sequence shown here is derived from an EMBL/GenBank/DDBJ whole genome shotgun (WGS) entry which is preliminary data.</text>
</comment>
<organism evidence="1 2">
    <name type="scientific">Aureococcus anophagefferens</name>
    <name type="common">Harmful bloom alga</name>
    <dbReference type="NCBI Taxonomy" id="44056"/>
    <lineage>
        <taxon>Eukaryota</taxon>
        <taxon>Sar</taxon>
        <taxon>Stramenopiles</taxon>
        <taxon>Ochrophyta</taxon>
        <taxon>Pelagophyceae</taxon>
        <taxon>Pelagomonadales</taxon>
        <taxon>Pelagomonadaceae</taxon>
        <taxon>Aureococcus</taxon>
    </lineage>
</organism>
<sequence length="244" mass="25027">MSRASVVGACAAAAGGALAVGLLKRQFATATRKTAGEWLRDRVRVVPHSVLGTQLKTGGVKVVAPAPEAREVIVDPAGLPYVSGQRPPGAAGAASASIYKFLGLAAAPAFPDAVVAAIARAGDAKLHAYGERKCVHVVGPDFREVRVDAAGARTTLAGAYANVLREVADAGAAVARLLPVSGGVFSGHWALDMHHLTFAALALAYDGLDAATRAKLDGVDVLMCIFVEAEHAQYSRALAWRAAA</sequence>
<name>A0ABR1G415_AURAN</name>
<proteinExistence type="predicted"/>
<gene>
    <name evidence="1" type="ORF">SO694_00087126</name>
</gene>
<dbReference type="EMBL" id="JBBJCI010000121">
    <property type="protein sequence ID" value="KAK7248066.1"/>
    <property type="molecule type" value="Genomic_DNA"/>
</dbReference>
<reference evidence="1 2" key="1">
    <citation type="submission" date="2024-03" db="EMBL/GenBank/DDBJ databases">
        <title>Aureococcus anophagefferens CCMP1851 and Kratosvirus quantuckense: Draft genome of a second virus-susceptible host strain in the model system.</title>
        <authorList>
            <person name="Chase E."/>
            <person name="Truchon A.R."/>
            <person name="Schepens W."/>
            <person name="Wilhelm S.W."/>
        </authorList>
    </citation>
    <scope>NUCLEOTIDE SEQUENCE [LARGE SCALE GENOMIC DNA]</scope>
    <source>
        <strain evidence="1 2">CCMP1851</strain>
    </source>
</reference>
<evidence type="ECO:0000313" key="2">
    <source>
        <dbReference type="Proteomes" id="UP001363151"/>
    </source>
</evidence>
<dbReference type="SUPFAM" id="SSF52949">
    <property type="entry name" value="Macro domain-like"/>
    <property type="match status" value="1"/>
</dbReference>
<dbReference type="Proteomes" id="UP001363151">
    <property type="component" value="Unassembled WGS sequence"/>
</dbReference>